<feature type="domain" description="Tip attachment protein J central straight fiber" evidence="2">
    <location>
        <begin position="1193"/>
        <end position="1312"/>
    </location>
</feature>
<comment type="caution">
    <text evidence="5">The sequence shown here is derived from an EMBL/GenBank/DDBJ whole genome shotgun (WGS) entry which is preliminary data.</text>
</comment>
<dbReference type="Pfam" id="PF09327">
    <property type="entry name" value="Phage_Tail_Tip"/>
    <property type="match status" value="1"/>
</dbReference>
<feature type="domain" description="Tip attachment protein J HDII-ins2" evidence="4">
    <location>
        <begin position="98"/>
        <end position="216"/>
    </location>
</feature>
<dbReference type="RefSeq" id="WP_140537120.1">
    <property type="nucleotide sequence ID" value="NZ_SDPB01000019.1"/>
</dbReference>
<dbReference type="Pfam" id="PF24801">
    <property type="entry name" value="FNIII-A_GpJ"/>
    <property type="match status" value="1"/>
</dbReference>
<evidence type="ECO:0000256" key="1">
    <source>
        <dbReference type="SAM" id="MobiDB-lite"/>
    </source>
</evidence>
<dbReference type="Pfam" id="PF13550">
    <property type="entry name" value="Phage-tail_3"/>
    <property type="match status" value="1"/>
</dbReference>
<dbReference type="EMBL" id="SDPB01000019">
    <property type="protein sequence ID" value="TPH22630.1"/>
    <property type="molecule type" value="Genomic_DNA"/>
</dbReference>
<evidence type="ECO:0000313" key="6">
    <source>
        <dbReference type="Proteomes" id="UP000316888"/>
    </source>
</evidence>
<accession>A0A502LEI9</accession>
<organism evidence="5 6">
    <name type="scientific">Haemophilus haemolyticus</name>
    <dbReference type="NCBI Taxonomy" id="726"/>
    <lineage>
        <taxon>Bacteria</taxon>
        <taxon>Pseudomonadati</taxon>
        <taxon>Pseudomonadota</taxon>
        <taxon>Gammaproteobacteria</taxon>
        <taxon>Pasteurellales</taxon>
        <taxon>Pasteurellaceae</taxon>
        <taxon>Haemophilus</taxon>
    </lineage>
</organism>
<dbReference type="InterPro" id="IPR015406">
    <property type="entry name" value="GpJ_CSF"/>
</dbReference>
<reference evidence="5 6" key="1">
    <citation type="submission" date="2019-01" db="EMBL/GenBank/DDBJ databases">
        <title>Comparative genomic analysis identifies haemin-independent Haemophilus haemolyticus: a formal re-classification of Haemophilus intermedius.</title>
        <authorList>
            <person name="Harris T.M."/>
            <person name="Price E.P."/>
            <person name="Sarovich D.S."/>
            <person name="Norskov-Lauritsen N."/>
            <person name="Beissbarth J."/>
            <person name="Chang A.B."/>
            <person name="Smith-Vaughan H.C."/>
        </authorList>
    </citation>
    <scope>NUCLEOTIDE SEQUENCE [LARGE SCALE GENOMIC DNA]</scope>
    <source>
        <strain evidence="5 6">60824 B Hi-4</strain>
    </source>
</reference>
<evidence type="ECO:0000259" key="3">
    <source>
        <dbReference type="Pfam" id="PF13550"/>
    </source>
</evidence>
<protein>
    <submittedName>
        <fullName evidence="5">DUF1983 domain-containing protein</fullName>
    </submittedName>
</protein>
<sequence>MGFSLKRIFRRGGSGGGGGSVHTPVEAKESGRSKQLVNITEILSEGEIEGLADGMKSVFFDNTPVQNKDGSFNFNNVQLDGCLGAQKQDTLNGFDTSQKEIPVKAQVRQQQPITRTITDNKVSRLRLTLGVQSLVKQEDNGDTNGTKVDLIVHLGTRSYPISIEGKYSSSYTRSYLFTDLPSVPFTVQVERVTADSTSQRLQNNTIWSSYTEIIDTEFTYPNTALMGVKFDSEYFGNIPTRTYDLLGLKVKVPSNYDTRTRKYTDMWDGTFKIDWTDNPAWVLYDVVTNKRYGLGGRLGEFGADKWALYQVAQYCDQLVPDGFGGQEPRFTCNVWLTEQRSAYQVINDICSIFRAMPVWNGQQLTVVMDRPADPVWTYTNANVDNGNFSYTFSAKKSRHNAIQVEYADKENSYEKAIEYVSDDESIRKNGLNVKKITAFGCTSRGQAHRTALWLLQTEKLETKTVTFTVGAEGLMHIPGDIIKVADTHYAGTNIGGRVLAVNDKTVTLDREITTSGDSYFSYINANAKHQNIKIISVNGAEVTLDQQPLGLELYSVWSLTTQQITSQLFKALSVKEESKGKYTIMALQHEPQKEAIVDMGAKFDPKPTSVLPSVSDIMIDVGPDGKLHIDATVSGGEGTVRYDLRLYKNGVLIDVKFNQKSPALSFENLENGDYVVVIQAKNERGQLLNEQTKTFTIDRPPAPKDVLVVGGLGNISISWGWVNDATMTEIFAAETDDFTQAKRVAKVNALFFSHEVGAKQVRYYWLRHVRGVNNGPFYQREGLRGESAVDIDAELEVLNKKLSQNIVNEVIDTALPARNLELIKTVSGLNTGKFIGHNQVYNTTDGKLYIWNGREYTTKVQASDLSGKVSKNQLDNTLIGEINSAKSTADTANSVAQQAKSETAALSARIQSEANTRGTVITQLQNVDKQQAQQITALTAKAESALSGLEAEKVARANGDKAEASARGTLTAKVNNAESAINEIKSTKASKSEVASIAQSSLQAIWKNDAKAELDKLSIGGRNLIRNSGTPITSSDYCQRYAITEAPTVGDDVVVTLYGEVGADRTGIGVFNSRGYNEILTLEKFADGIYQGKGKWALATGGTNNGDYADNSHLNVYFYPSSANSNYTINKIKFERGTVATDWTPAPEDAESSIANVSAELTNYQKATAEKDKAQAQQITALTSSVAGAKAEVQSVSRTVADVSGKLSATHTIKTQAISGGKTAIAGISLGASKEESSVIVMADKFQIVPNSNGTPKPIFKVQNGKALIAGDLIADGEVTASKLAANSVTTGALQAGAIRTEHMAAGQITADKLAIGLGGNLLYNPIFANPINGVPYGWDLSERDLPADKRGERQCIQDPDWGLKKGGYLPNENIVRWHNLRTGNSGTRSGISQNIAINANTWYMLSVYMGNHRCTAVQIYIDQRGRNGEYLGHMAKNCGDGYSFNGINTADRVFIKFKAHSQAVSLDVHFFFYDAKVNETNCYMFLARPMLEECTEHTTEPSPWQNAGVTAIHGGSIVTNSITAQQIAAGTITGNEIKSGTITAKEIASGTITGKHIAASQTLQSPIIRGGVLEVGSLIGGNLYEFLSISPNGRTASTVVIKPSIAERLLIIKWETGEVRYSNNSVSIMSTDEWVTKIESTHKKSSFYRKGLYTQTIPANTEVHITLNYFAKNIINPIDIETIVFSGKKYIEVR</sequence>
<dbReference type="InterPro" id="IPR053171">
    <property type="entry name" value="Viral_Tip_Attach_Protein"/>
</dbReference>
<proteinExistence type="predicted"/>
<dbReference type="PANTHER" id="PTHR36251">
    <property type="entry name" value="FELS-1 PROPHAGE HOST SPECIFICITY PROTEIN-RELATED"/>
    <property type="match status" value="1"/>
</dbReference>
<dbReference type="InterPro" id="IPR032876">
    <property type="entry name" value="J_dom"/>
</dbReference>
<evidence type="ECO:0000313" key="5">
    <source>
        <dbReference type="EMBL" id="TPH22630.1"/>
    </source>
</evidence>
<name>A0A502LEI9_HAEHA</name>
<feature type="region of interest" description="Disordered" evidence="1">
    <location>
        <begin position="11"/>
        <end position="32"/>
    </location>
</feature>
<gene>
    <name evidence="5" type="ORF">EUX48_06640</name>
</gene>
<evidence type="ECO:0000259" key="4">
    <source>
        <dbReference type="Pfam" id="PF24801"/>
    </source>
</evidence>
<dbReference type="Proteomes" id="UP000316888">
    <property type="component" value="Unassembled WGS sequence"/>
</dbReference>
<evidence type="ECO:0000259" key="2">
    <source>
        <dbReference type="Pfam" id="PF09327"/>
    </source>
</evidence>
<feature type="domain" description="Tip attachment protein J" evidence="3">
    <location>
        <begin position="337"/>
        <end position="501"/>
    </location>
</feature>
<dbReference type="PANTHER" id="PTHR36251:SF2">
    <property type="entry name" value="GIFSY-2 PROPHAGE HOST SPECIFICITY PROTEIN J, PHAGE LAMBDA"/>
    <property type="match status" value="1"/>
</dbReference>
<dbReference type="InterPro" id="IPR055385">
    <property type="entry name" value="GpJ_HDII-ins2"/>
</dbReference>